<gene>
    <name evidence="5" type="ORF">CIL03_09730</name>
</gene>
<proteinExistence type="predicted"/>
<sequence>MIKVIVMNKRTPTKQKLLNILKKDHEMMITEIMEYFTISEIAVRKHIHELVQQGFVKRKTIKQSMGRPYYVYELTKKGHDTFPNQYEKLPLELLQDLEALQGKQAVNDVLARRMERERDFFEKEIASDEFDEKIAEVARIQDEKGYMVEVEKTEEGHYEMKHFNCPISNIATEYRQVCRNEKIVFDDVFPTSEVISHSCITSGDNFCKWTIKAPKKA</sequence>
<dbReference type="InterPro" id="IPR011991">
    <property type="entry name" value="ArsR-like_HTH"/>
</dbReference>
<name>A0A265N990_9BACI</name>
<dbReference type="InterPro" id="IPR036390">
    <property type="entry name" value="WH_DNA-bd_sf"/>
</dbReference>
<keyword evidence="3" id="KW-0804">Transcription</keyword>
<feature type="domain" description="HTH deoR-type" evidence="4">
    <location>
        <begin position="15"/>
        <end position="58"/>
    </location>
</feature>
<keyword evidence="1" id="KW-0805">Transcription regulation</keyword>
<dbReference type="Pfam" id="PF08220">
    <property type="entry name" value="HTH_DeoR"/>
    <property type="match status" value="1"/>
</dbReference>
<dbReference type="OrthoDB" id="155998at2"/>
<dbReference type="InterPro" id="IPR036388">
    <property type="entry name" value="WH-like_DNA-bd_sf"/>
</dbReference>
<dbReference type="GO" id="GO:0003677">
    <property type="term" value="F:DNA binding"/>
    <property type="evidence" value="ECO:0007669"/>
    <property type="project" value="UniProtKB-KW"/>
</dbReference>
<organism evidence="5 6">
    <name type="scientific">Virgibacillus indicus</name>
    <dbReference type="NCBI Taxonomy" id="2024554"/>
    <lineage>
        <taxon>Bacteria</taxon>
        <taxon>Bacillati</taxon>
        <taxon>Bacillota</taxon>
        <taxon>Bacilli</taxon>
        <taxon>Bacillales</taxon>
        <taxon>Bacillaceae</taxon>
        <taxon>Virgibacillus</taxon>
    </lineage>
</organism>
<dbReference type="PANTHER" id="PTHR38600">
    <property type="entry name" value="TRANSCRIPTIONAL REGULATORY PROTEIN"/>
    <property type="match status" value="1"/>
</dbReference>
<dbReference type="GO" id="GO:0003700">
    <property type="term" value="F:DNA-binding transcription factor activity"/>
    <property type="evidence" value="ECO:0007669"/>
    <property type="project" value="InterPro"/>
</dbReference>
<dbReference type="CDD" id="cd00090">
    <property type="entry name" value="HTH_ARSR"/>
    <property type="match status" value="1"/>
</dbReference>
<reference evidence="5 6" key="1">
    <citation type="submission" date="2017-08" db="EMBL/GenBank/DDBJ databases">
        <title>Virgibacillus indicus sp. nov. and Virgibacillus profoundi sp. nov, two moderately halophilic bacteria isolated from marine sediment by using the Microfluidic Streak Plate.</title>
        <authorList>
            <person name="Xu B."/>
            <person name="Hu B."/>
            <person name="Wang J."/>
            <person name="Zhu Y."/>
            <person name="Huang L."/>
            <person name="Du W."/>
            <person name="Huang Y."/>
        </authorList>
    </citation>
    <scope>NUCLEOTIDE SEQUENCE [LARGE SCALE GENOMIC DNA]</scope>
    <source>
        <strain evidence="5 6">IO3-P2-C2</strain>
    </source>
</reference>
<accession>A0A265N990</accession>
<comment type="caution">
    <text evidence="5">The sequence shown here is derived from an EMBL/GenBank/DDBJ whole genome shotgun (WGS) entry which is preliminary data.</text>
</comment>
<dbReference type="SUPFAM" id="SSF46785">
    <property type="entry name" value="Winged helix' DNA-binding domain"/>
    <property type="match status" value="1"/>
</dbReference>
<keyword evidence="2" id="KW-0238">DNA-binding</keyword>
<evidence type="ECO:0000313" key="5">
    <source>
        <dbReference type="EMBL" id="OZU88572.1"/>
    </source>
</evidence>
<evidence type="ECO:0000259" key="4">
    <source>
        <dbReference type="Pfam" id="PF08220"/>
    </source>
</evidence>
<dbReference type="AlphaFoldDB" id="A0A265N990"/>
<dbReference type="InterPro" id="IPR001034">
    <property type="entry name" value="DeoR_HTH"/>
</dbReference>
<keyword evidence="6" id="KW-1185">Reference proteome</keyword>
<dbReference type="PANTHER" id="PTHR38600:SF2">
    <property type="entry name" value="SLL0088 PROTEIN"/>
    <property type="match status" value="1"/>
</dbReference>
<dbReference type="EMBL" id="NPMS01000004">
    <property type="protein sequence ID" value="OZU88572.1"/>
    <property type="molecule type" value="Genomic_DNA"/>
</dbReference>
<evidence type="ECO:0000256" key="1">
    <source>
        <dbReference type="ARBA" id="ARBA00023015"/>
    </source>
</evidence>
<dbReference type="Gene3D" id="1.10.10.10">
    <property type="entry name" value="Winged helix-like DNA-binding domain superfamily/Winged helix DNA-binding domain"/>
    <property type="match status" value="1"/>
</dbReference>
<dbReference type="Proteomes" id="UP000216498">
    <property type="component" value="Unassembled WGS sequence"/>
</dbReference>
<evidence type="ECO:0000313" key="6">
    <source>
        <dbReference type="Proteomes" id="UP000216498"/>
    </source>
</evidence>
<protein>
    <recommendedName>
        <fullName evidence="4">HTH deoR-type domain-containing protein</fullName>
    </recommendedName>
</protein>
<evidence type="ECO:0000256" key="2">
    <source>
        <dbReference type="ARBA" id="ARBA00023125"/>
    </source>
</evidence>
<evidence type="ECO:0000256" key="3">
    <source>
        <dbReference type="ARBA" id="ARBA00023163"/>
    </source>
</evidence>